<evidence type="ECO:0000313" key="5">
    <source>
        <dbReference type="EMBL" id="OGL55440.1"/>
    </source>
</evidence>
<evidence type="ECO:0000259" key="4">
    <source>
        <dbReference type="PROSITE" id="PS51379"/>
    </source>
</evidence>
<feature type="domain" description="4Fe-4S ferredoxin-type" evidence="4">
    <location>
        <begin position="538"/>
        <end position="567"/>
    </location>
</feature>
<gene>
    <name evidence="5" type="ORF">A3G31_01345</name>
</gene>
<dbReference type="SUPFAM" id="SSF51971">
    <property type="entry name" value="Nucleotide-binding domain"/>
    <property type="match status" value="1"/>
</dbReference>
<dbReference type="Gene3D" id="1.10.1060.10">
    <property type="entry name" value="Alpha-helical ferredoxin"/>
    <property type="match status" value="1"/>
</dbReference>
<dbReference type="Gene3D" id="3.30.70.20">
    <property type="match status" value="1"/>
</dbReference>
<reference evidence="5 6" key="1">
    <citation type="journal article" date="2016" name="Nat. Commun.">
        <title>Thousands of microbial genomes shed light on interconnected biogeochemical processes in an aquifer system.</title>
        <authorList>
            <person name="Anantharaman K."/>
            <person name="Brown C.T."/>
            <person name="Hug L.A."/>
            <person name="Sharon I."/>
            <person name="Castelle C.J."/>
            <person name="Probst A.J."/>
            <person name="Thomas B.C."/>
            <person name="Singh A."/>
            <person name="Wilkins M.J."/>
            <person name="Karaoz U."/>
            <person name="Brodie E.L."/>
            <person name="Williams K.H."/>
            <person name="Hubbard S.S."/>
            <person name="Banfield J.F."/>
        </authorList>
    </citation>
    <scope>NUCLEOTIDE SEQUENCE [LARGE SCALE GENOMIC DNA]</scope>
</reference>
<name>A0A1F7SNS3_9BACT</name>
<keyword evidence="2" id="KW-0408">Iron</keyword>
<protein>
    <recommendedName>
        <fullName evidence="4">4Fe-4S ferredoxin-type domain-containing protein</fullName>
    </recommendedName>
</protein>
<dbReference type="PROSITE" id="PS51379">
    <property type="entry name" value="4FE4S_FER_2"/>
    <property type="match status" value="2"/>
</dbReference>
<keyword evidence="1" id="KW-0479">Metal-binding</keyword>
<dbReference type="Pfam" id="PF07992">
    <property type="entry name" value="Pyr_redox_2"/>
    <property type="match status" value="2"/>
</dbReference>
<evidence type="ECO:0000256" key="1">
    <source>
        <dbReference type="ARBA" id="ARBA00022723"/>
    </source>
</evidence>
<dbReference type="GO" id="GO:0046872">
    <property type="term" value="F:metal ion binding"/>
    <property type="evidence" value="ECO:0007669"/>
    <property type="project" value="UniProtKB-KW"/>
</dbReference>
<evidence type="ECO:0000256" key="3">
    <source>
        <dbReference type="ARBA" id="ARBA00023014"/>
    </source>
</evidence>
<dbReference type="PANTHER" id="PTHR42783">
    <property type="entry name" value="GLUTAMATE SYNTHASE [NADPH] SMALL CHAIN"/>
    <property type="match status" value="1"/>
</dbReference>
<feature type="domain" description="4Fe-4S ferredoxin-type" evidence="4">
    <location>
        <begin position="598"/>
        <end position="628"/>
    </location>
</feature>
<dbReference type="SUPFAM" id="SSF54862">
    <property type="entry name" value="4Fe-4S ferredoxins"/>
    <property type="match status" value="1"/>
</dbReference>
<evidence type="ECO:0000313" key="6">
    <source>
        <dbReference type="Proteomes" id="UP000178082"/>
    </source>
</evidence>
<dbReference type="Proteomes" id="UP000178082">
    <property type="component" value="Unassembled WGS sequence"/>
</dbReference>
<dbReference type="PROSITE" id="PS00198">
    <property type="entry name" value="4FE4S_FER_1"/>
    <property type="match status" value="1"/>
</dbReference>
<dbReference type="PRINTS" id="PR00419">
    <property type="entry name" value="ADXRDTASE"/>
</dbReference>
<dbReference type="InterPro" id="IPR017896">
    <property type="entry name" value="4Fe4S_Fe-S-bd"/>
</dbReference>
<proteinExistence type="predicted"/>
<dbReference type="GO" id="GO:0051536">
    <property type="term" value="F:iron-sulfur cluster binding"/>
    <property type="evidence" value="ECO:0007669"/>
    <property type="project" value="UniProtKB-KW"/>
</dbReference>
<dbReference type="InterPro" id="IPR036188">
    <property type="entry name" value="FAD/NAD-bd_sf"/>
</dbReference>
<dbReference type="SUPFAM" id="SSF46548">
    <property type="entry name" value="alpha-helical ferredoxin"/>
    <property type="match status" value="1"/>
</dbReference>
<organism evidence="5 6">
    <name type="scientific">Candidatus Schekmanbacteria bacterium RIFCSPLOWO2_12_FULL_38_15</name>
    <dbReference type="NCBI Taxonomy" id="1817883"/>
    <lineage>
        <taxon>Bacteria</taxon>
        <taxon>Candidatus Schekmaniibacteriota</taxon>
    </lineage>
</organism>
<dbReference type="AlphaFoldDB" id="A0A1F7SNS3"/>
<dbReference type="InterPro" id="IPR023753">
    <property type="entry name" value="FAD/NAD-binding_dom"/>
</dbReference>
<dbReference type="PANTHER" id="PTHR42783:SF3">
    <property type="entry name" value="GLUTAMATE SYNTHASE [NADPH] SMALL CHAIN-RELATED"/>
    <property type="match status" value="1"/>
</dbReference>
<dbReference type="InterPro" id="IPR017900">
    <property type="entry name" value="4Fe4S_Fe_S_CS"/>
</dbReference>
<comment type="caution">
    <text evidence="5">The sequence shown here is derived from an EMBL/GenBank/DDBJ whole genome shotgun (WGS) entry which is preliminary data.</text>
</comment>
<dbReference type="Gene3D" id="3.50.50.60">
    <property type="entry name" value="FAD/NAD(P)-binding domain"/>
    <property type="match status" value="3"/>
</dbReference>
<evidence type="ECO:0000256" key="2">
    <source>
        <dbReference type="ARBA" id="ARBA00023004"/>
    </source>
</evidence>
<dbReference type="STRING" id="1817883.A3G31_01345"/>
<dbReference type="EMBL" id="MGDI01000001">
    <property type="protein sequence ID" value="OGL55440.1"/>
    <property type="molecule type" value="Genomic_DNA"/>
</dbReference>
<accession>A0A1F7SNS3</accession>
<dbReference type="InterPro" id="IPR009051">
    <property type="entry name" value="Helical_ferredxn"/>
</dbReference>
<dbReference type="InterPro" id="IPR028261">
    <property type="entry name" value="DPD_II"/>
</dbReference>
<dbReference type="Pfam" id="PF14691">
    <property type="entry name" value="Fer4_20"/>
    <property type="match status" value="1"/>
</dbReference>
<dbReference type="Pfam" id="PF00037">
    <property type="entry name" value="Fer4"/>
    <property type="match status" value="1"/>
</dbReference>
<sequence length="634" mass="70584">MNEKKYKVEIPDLEYYQRVINCQYACPVKTAAGSYVTAITDREYEKAYDFARMPNPFVYVCGRICDHPCETACRRGAIDEPIAICALKRTATDHHNLSLGHWLGLPLEKKREEKVAVIGAGPAGLSAANDLARLGYQVTVFEASPVASGMLYLGLPGYRLPRDIIKLEVDSILNLGVELKTNTPLGEGLNLEDLKRQKYKAIFIATGCTKSRDLNIEGANLDGVLKGVDFLLNINLGYRVELGKRVIVIGGGNVAMDVARSAIRKGTELESLSPEEMKDALEKARKALQQLVESEEEREKEMHIAMDVARLALRKGAKDVHLVCLESREEMPAHAWETEEAFAEGIVFHNRLGPKRILGRDGKVTGIETIRCSSVFDSEHRFNPTFIKGTEEFIEADSIILAIGQAADISFFKKEDGISITRQGLIEVNPDTLATTADGIYAGGDIAFGPRNVIAAIADGQKAARSIDSYLRGESKKRIRARMAVIKDHKMHEGYERIKRQKMPTLPLNRRIGIAEVELGFSDEQAIEEGKRCLRCNINTVFNGNKCILCGGCVDICPEYCYRMAKIEELEENEVLEKLVEARYGISFEKLKSESGLNRAMIKDEEKCIRCGLCAERCPTGAITMELFEYSERI</sequence>
<dbReference type="GO" id="GO:0016491">
    <property type="term" value="F:oxidoreductase activity"/>
    <property type="evidence" value="ECO:0007669"/>
    <property type="project" value="InterPro"/>
</dbReference>
<keyword evidence="3" id="KW-0411">Iron-sulfur</keyword>